<evidence type="ECO:0000256" key="1">
    <source>
        <dbReference type="SAM" id="MobiDB-lite"/>
    </source>
</evidence>
<dbReference type="Proteomes" id="UP001281410">
    <property type="component" value="Unassembled WGS sequence"/>
</dbReference>
<dbReference type="AlphaFoldDB" id="A0AAD9ZYE2"/>
<evidence type="ECO:0000313" key="3">
    <source>
        <dbReference type="Proteomes" id="UP001281410"/>
    </source>
</evidence>
<feature type="region of interest" description="Disordered" evidence="1">
    <location>
        <begin position="125"/>
        <end position="150"/>
    </location>
</feature>
<feature type="region of interest" description="Disordered" evidence="1">
    <location>
        <begin position="72"/>
        <end position="95"/>
    </location>
</feature>
<accession>A0AAD9ZYE2</accession>
<protein>
    <submittedName>
        <fullName evidence="2">Uncharacterized protein</fullName>
    </submittedName>
</protein>
<organism evidence="2 3">
    <name type="scientific">Dipteronia sinensis</name>
    <dbReference type="NCBI Taxonomy" id="43782"/>
    <lineage>
        <taxon>Eukaryota</taxon>
        <taxon>Viridiplantae</taxon>
        <taxon>Streptophyta</taxon>
        <taxon>Embryophyta</taxon>
        <taxon>Tracheophyta</taxon>
        <taxon>Spermatophyta</taxon>
        <taxon>Magnoliopsida</taxon>
        <taxon>eudicotyledons</taxon>
        <taxon>Gunneridae</taxon>
        <taxon>Pentapetalae</taxon>
        <taxon>rosids</taxon>
        <taxon>malvids</taxon>
        <taxon>Sapindales</taxon>
        <taxon>Sapindaceae</taxon>
        <taxon>Hippocastanoideae</taxon>
        <taxon>Acereae</taxon>
        <taxon>Dipteronia</taxon>
    </lineage>
</organism>
<feature type="compositionally biased region" description="Polar residues" evidence="1">
    <location>
        <begin position="125"/>
        <end position="141"/>
    </location>
</feature>
<name>A0AAD9ZYE2_9ROSI</name>
<reference evidence="2" key="1">
    <citation type="journal article" date="2023" name="Plant J.">
        <title>Genome sequences and population genomics provide insights into the demographic history, inbreeding, and mutation load of two 'living fossil' tree species of Dipteronia.</title>
        <authorList>
            <person name="Feng Y."/>
            <person name="Comes H.P."/>
            <person name="Chen J."/>
            <person name="Zhu S."/>
            <person name="Lu R."/>
            <person name="Zhang X."/>
            <person name="Li P."/>
            <person name="Qiu J."/>
            <person name="Olsen K.M."/>
            <person name="Qiu Y."/>
        </authorList>
    </citation>
    <scope>NUCLEOTIDE SEQUENCE</scope>
    <source>
        <strain evidence="2">NBL</strain>
    </source>
</reference>
<dbReference type="EMBL" id="JANJYJ010000008">
    <property type="protein sequence ID" value="KAK3194738.1"/>
    <property type="molecule type" value="Genomic_DNA"/>
</dbReference>
<keyword evidence="3" id="KW-1185">Reference proteome</keyword>
<evidence type="ECO:0000313" key="2">
    <source>
        <dbReference type="EMBL" id="KAK3194738.1"/>
    </source>
</evidence>
<gene>
    <name evidence="2" type="ORF">Dsin_026048</name>
</gene>
<proteinExistence type="predicted"/>
<sequence>MHEGNNIFNISSLTIFGTKIVKNKLLEAMELLEKDSETIRMLECFKMVDEQLHDDLLGIEPPILSPSIAKTKGQTNARLKSNLEKRKRKTTKGKGKEIQELIGSNFSFTSMLQGNDQMSHLRQVSNSPGVNQFPNHENWPQQKRRIDGMK</sequence>
<comment type="caution">
    <text evidence="2">The sequence shown here is derived from an EMBL/GenBank/DDBJ whole genome shotgun (WGS) entry which is preliminary data.</text>
</comment>